<dbReference type="UniPathway" id="UPA00253">
    <property type="reaction ID" value="UER00334"/>
</dbReference>
<dbReference type="PROSITE" id="PS50263">
    <property type="entry name" value="CN_HYDROLASE"/>
    <property type="match status" value="1"/>
</dbReference>
<accession>A0A1F6GNH2</accession>
<comment type="pathway">
    <text evidence="1 7 8">Cofactor biosynthesis; NAD(+) biosynthesis; NAD(+) from deamido-NAD(+) (L-Gln route): step 1/1.</text>
</comment>
<dbReference type="InterPro" id="IPR014445">
    <property type="entry name" value="Gln-dep_NAD_synthase"/>
</dbReference>
<dbReference type="AlphaFoldDB" id="A0A1F6GNH2"/>
<dbReference type="CDD" id="cd07570">
    <property type="entry name" value="GAT_Gln-NAD-synth"/>
    <property type="match status" value="1"/>
</dbReference>
<comment type="caution">
    <text evidence="7">Lacks conserved residue(s) required for the propagation of feature annotation.</text>
</comment>
<dbReference type="InterPro" id="IPR022310">
    <property type="entry name" value="NAD/GMP_synthase"/>
</dbReference>
<name>A0A1F6GNH2_9PROT</name>
<feature type="binding site" evidence="7">
    <location>
        <position position="185"/>
    </location>
    <ligand>
        <name>L-glutamine</name>
        <dbReference type="ChEBI" id="CHEBI:58359"/>
    </ligand>
</feature>
<dbReference type="EC" id="6.3.5.1" evidence="7 8"/>
<sequence>MRIGLIQQNYLVGDLSGNREKIFRAVAEAPAGVDLFVTSELALQGYPPRDLLLYHRFVERSLEAVETLAQKLTGFAPLLLGGVEFGSAPKRLHNCAFLLHQGKVVQRFRKTLLPNYDIFDERRYFEPGQGAQSFLLDGQKIGVTICEDVWAGSPEVPFYDLNPVGELRGVDLMVNLSASPFVRGKQAKREMVLGDAARALGVPTFYANQVGGTDHLVFDGSSFALDGTGALLGRAKAFAEDLLVVDPDLAPQRIEPKLGSEEEVWRALVLGVKDYAAKCGFKTAVLGLSGGIDSALTAVIAAQALGADQVTGLLLPSPYSSPGSVADSLALAQAYGIKTTTLPIGPMMVAMDLALAPSFEGLPNDVTEENLQARIRGNLLMAFSNKFGSLLLTTGNKSELSVGYCTLYGDMSGGLAVISDLYKTEVYRLCHWLNQTQGGKIPEAILTKAPSAELRPGQTDQDSLPDYDTLDAVLHHLIEERKSAAETAAQGFDLPLVERINQLLSRAEFKRQQAAPGIKVSTQAFGGGWRMPIAASKTLF</sequence>
<dbReference type="CDD" id="cd00553">
    <property type="entry name" value="NAD_synthase"/>
    <property type="match status" value="1"/>
</dbReference>
<evidence type="ECO:0000256" key="3">
    <source>
        <dbReference type="ARBA" id="ARBA00022598"/>
    </source>
</evidence>
<evidence type="ECO:0000256" key="1">
    <source>
        <dbReference type="ARBA" id="ARBA00005188"/>
    </source>
</evidence>
<evidence type="ECO:0000256" key="7">
    <source>
        <dbReference type="HAMAP-Rule" id="MF_02090"/>
    </source>
</evidence>
<evidence type="ECO:0000256" key="4">
    <source>
        <dbReference type="ARBA" id="ARBA00022741"/>
    </source>
</evidence>
<comment type="function">
    <text evidence="7">Catalyzes the ATP-dependent amidation of deamido-NAD to form NAD. Uses L-glutamine as a nitrogen source.</text>
</comment>
<dbReference type="GO" id="GO:0009435">
    <property type="term" value="P:NAD+ biosynthetic process"/>
    <property type="evidence" value="ECO:0007669"/>
    <property type="project" value="UniProtKB-UniRule"/>
</dbReference>
<dbReference type="SUPFAM" id="SSF52402">
    <property type="entry name" value="Adenine nucleotide alpha hydrolases-like"/>
    <property type="match status" value="1"/>
</dbReference>
<dbReference type="PANTHER" id="PTHR23090:SF9">
    <property type="entry name" value="GLUTAMINE-DEPENDENT NAD(+) SYNTHETASE"/>
    <property type="match status" value="1"/>
</dbReference>
<reference evidence="11 12" key="1">
    <citation type="journal article" date="2016" name="Nat. Commun.">
        <title>Thousands of microbial genomes shed light on interconnected biogeochemical processes in an aquifer system.</title>
        <authorList>
            <person name="Anantharaman K."/>
            <person name="Brown C.T."/>
            <person name="Hug L.A."/>
            <person name="Sharon I."/>
            <person name="Castelle C.J."/>
            <person name="Probst A.J."/>
            <person name="Thomas B.C."/>
            <person name="Singh A."/>
            <person name="Wilkins M.J."/>
            <person name="Karaoz U."/>
            <person name="Brodie E.L."/>
            <person name="Williams K.H."/>
            <person name="Hubbard S.S."/>
            <person name="Banfield J.F."/>
        </authorList>
    </citation>
    <scope>NUCLEOTIDE SEQUENCE [LARGE SCALE GENOMIC DNA]</scope>
</reference>
<dbReference type="EMBL" id="MFNF01000055">
    <property type="protein sequence ID" value="OGG99691.1"/>
    <property type="molecule type" value="Genomic_DNA"/>
</dbReference>
<dbReference type="Gene3D" id="3.40.50.620">
    <property type="entry name" value="HUPs"/>
    <property type="match status" value="1"/>
</dbReference>
<evidence type="ECO:0000313" key="12">
    <source>
        <dbReference type="Proteomes" id="UP000177583"/>
    </source>
</evidence>
<feature type="domain" description="CN hydrolase" evidence="10">
    <location>
        <begin position="1"/>
        <end position="249"/>
    </location>
</feature>
<dbReference type="Gene3D" id="3.60.110.10">
    <property type="entry name" value="Carbon-nitrogen hydrolase"/>
    <property type="match status" value="1"/>
</dbReference>
<feature type="binding site" evidence="7">
    <location>
        <position position="399"/>
    </location>
    <ligand>
        <name>deamido-NAD(+)</name>
        <dbReference type="ChEBI" id="CHEBI:58437"/>
        <note>ligand shared between two neighboring subunits</note>
    </ligand>
</feature>
<comment type="similarity">
    <text evidence="2 7 8">In the C-terminal section; belongs to the NAD synthetase family.</text>
</comment>
<evidence type="ECO:0000259" key="10">
    <source>
        <dbReference type="PROSITE" id="PS50263"/>
    </source>
</evidence>
<evidence type="ECO:0000256" key="6">
    <source>
        <dbReference type="ARBA" id="ARBA00023027"/>
    </source>
</evidence>
<dbReference type="PIRSF" id="PIRSF006630">
    <property type="entry name" value="NADS_GAT"/>
    <property type="match status" value="1"/>
</dbReference>
<feature type="binding site" evidence="7">
    <location>
        <position position="510"/>
    </location>
    <ligand>
        <name>deamido-NAD(+)</name>
        <dbReference type="ChEBI" id="CHEBI:58437"/>
        <note>ligand shared between two neighboring subunits</note>
    </ligand>
</feature>
<evidence type="ECO:0000256" key="8">
    <source>
        <dbReference type="PIRNR" id="PIRNR006630"/>
    </source>
</evidence>
<dbReference type="InterPro" id="IPR003694">
    <property type="entry name" value="NAD_synthase"/>
</dbReference>
<dbReference type="PANTHER" id="PTHR23090">
    <property type="entry name" value="NH 3 /GLUTAMINE-DEPENDENT NAD + SYNTHETASE"/>
    <property type="match status" value="1"/>
</dbReference>
<feature type="active site" description="For glutaminase activity" evidence="7">
    <location>
        <position position="110"/>
    </location>
</feature>
<gene>
    <name evidence="7" type="primary">nadE</name>
    <name evidence="11" type="ORF">A2557_06005</name>
</gene>
<dbReference type="GO" id="GO:0004359">
    <property type="term" value="F:glutaminase activity"/>
    <property type="evidence" value="ECO:0007669"/>
    <property type="project" value="InterPro"/>
</dbReference>
<keyword evidence="3 7" id="KW-0436">Ligase</keyword>
<feature type="binding site" evidence="7">
    <location>
        <begin position="287"/>
        <end position="294"/>
    </location>
    <ligand>
        <name>ATP</name>
        <dbReference type="ChEBI" id="CHEBI:30616"/>
    </ligand>
</feature>
<dbReference type="GO" id="GO:0005524">
    <property type="term" value="F:ATP binding"/>
    <property type="evidence" value="ECO:0007669"/>
    <property type="project" value="UniProtKB-UniRule"/>
</dbReference>
<keyword evidence="6 7" id="KW-0520">NAD</keyword>
<dbReference type="Pfam" id="PF00795">
    <property type="entry name" value="CN_hydrolase"/>
    <property type="match status" value="1"/>
</dbReference>
<evidence type="ECO:0000313" key="11">
    <source>
        <dbReference type="EMBL" id="OGG99691.1"/>
    </source>
</evidence>
<feature type="binding site" evidence="7">
    <location>
        <position position="394"/>
    </location>
    <ligand>
        <name>ATP</name>
        <dbReference type="ChEBI" id="CHEBI:30616"/>
    </ligand>
</feature>
<keyword evidence="5 7" id="KW-0067">ATP-binding</keyword>
<dbReference type="Proteomes" id="UP000177583">
    <property type="component" value="Unassembled WGS sequence"/>
</dbReference>
<feature type="active site" description="Proton acceptor; for glutaminase activity" evidence="7">
    <location>
        <position position="40"/>
    </location>
</feature>
<feature type="active site" description="Nucleophile; for glutaminase activity" evidence="7">
    <location>
        <position position="146"/>
    </location>
</feature>
<dbReference type="SUPFAM" id="SSF56317">
    <property type="entry name" value="Carbon-nitrogen hydrolase"/>
    <property type="match status" value="1"/>
</dbReference>
<dbReference type="GO" id="GO:0003952">
    <property type="term" value="F:NAD+ synthase (glutamine-hydrolyzing) activity"/>
    <property type="evidence" value="ECO:0007669"/>
    <property type="project" value="UniProtKB-UniRule"/>
</dbReference>
<dbReference type="GO" id="GO:0008795">
    <property type="term" value="F:NAD+ synthase activity"/>
    <property type="evidence" value="ECO:0007669"/>
    <property type="project" value="UniProtKB-UniRule"/>
</dbReference>
<protein>
    <recommendedName>
        <fullName evidence="7 8">Glutamine-dependent NAD(+) synthetase</fullName>
        <ecNumber evidence="7 8">6.3.5.1</ecNumber>
    </recommendedName>
    <alternativeName>
        <fullName evidence="7 8">NAD(+) synthase [glutamine-hydrolyzing]</fullName>
    </alternativeName>
</protein>
<comment type="catalytic activity">
    <reaction evidence="7 8">
        <text>deamido-NAD(+) + L-glutamine + ATP + H2O = L-glutamate + AMP + diphosphate + NAD(+) + H(+)</text>
        <dbReference type="Rhea" id="RHEA:24384"/>
        <dbReference type="ChEBI" id="CHEBI:15377"/>
        <dbReference type="ChEBI" id="CHEBI:15378"/>
        <dbReference type="ChEBI" id="CHEBI:29985"/>
        <dbReference type="ChEBI" id="CHEBI:30616"/>
        <dbReference type="ChEBI" id="CHEBI:33019"/>
        <dbReference type="ChEBI" id="CHEBI:57540"/>
        <dbReference type="ChEBI" id="CHEBI:58359"/>
        <dbReference type="ChEBI" id="CHEBI:58437"/>
        <dbReference type="ChEBI" id="CHEBI:456215"/>
        <dbReference type="EC" id="6.3.5.1"/>
    </reaction>
</comment>
<feature type="binding site" evidence="7">
    <location>
        <position position="179"/>
    </location>
    <ligand>
        <name>L-glutamine</name>
        <dbReference type="ChEBI" id="CHEBI:58359"/>
    </ligand>
</feature>
<dbReference type="InterPro" id="IPR003010">
    <property type="entry name" value="C-N_Hydrolase"/>
</dbReference>
<dbReference type="GO" id="GO:0005737">
    <property type="term" value="C:cytoplasm"/>
    <property type="evidence" value="ECO:0007669"/>
    <property type="project" value="InterPro"/>
</dbReference>
<evidence type="ECO:0000256" key="5">
    <source>
        <dbReference type="ARBA" id="ARBA00022840"/>
    </source>
</evidence>
<dbReference type="NCBIfam" id="TIGR00552">
    <property type="entry name" value="nadE"/>
    <property type="match status" value="1"/>
</dbReference>
<dbReference type="FunFam" id="3.40.50.620:FF:000106">
    <property type="entry name" value="Glutamine-dependent NAD(+) synthetase"/>
    <property type="match status" value="1"/>
</dbReference>
<evidence type="ECO:0000256" key="9">
    <source>
        <dbReference type="RuleBase" id="RU003811"/>
    </source>
</evidence>
<feature type="binding site" evidence="7">
    <location>
        <position position="116"/>
    </location>
    <ligand>
        <name>L-glutamine</name>
        <dbReference type="ChEBI" id="CHEBI:58359"/>
    </ligand>
</feature>
<dbReference type="Pfam" id="PF02540">
    <property type="entry name" value="NAD_synthase"/>
    <property type="match status" value="1"/>
</dbReference>
<comment type="similarity">
    <text evidence="9">Belongs to the NAD synthetase family.</text>
</comment>
<dbReference type="InterPro" id="IPR036526">
    <property type="entry name" value="C-N_Hydrolase_sf"/>
</dbReference>
<evidence type="ECO:0000256" key="2">
    <source>
        <dbReference type="ARBA" id="ARBA00007145"/>
    </source>
</evidence>
<feature type="binding site" evidence="7">
    <location>
        <position position="370"/>
    </location>
    <ligand>
        <name>deamido-NAD(+)</name>
        <dbReference type="ChEBI" id="CHEBI:58437"/>
        <note>ligand shared between two neighboring subunits</note>
    </ligand>
</feature>
<dbReference type="NCBIfam" id="NF010588">
    <property type="entry name" value="PRK13981.1"/>
    <property type="match status" value="1"/>
</dbReference>
<proteinExistence type="inferred from homology"/>
<comment type="caution">
    <text evidence="11">The sequence shown here is derived from an EMBL/GenBank/DDBJ whole genome shotgun (WGS) entry which is preliminary data.</text>
</comment>
<keyword evidence="4 7" id="KW-0547">Nucleotide-binding</keyword>
<dbReference type="HAMAP" id="MF_02090">
    <property type="entry name" value="NadE_glutamine_dep"/>
    <property type="match status" value="1"/>
</dbReference>
<dbReference type="InterPro" id="IPR014729">
    <property type="entry name" value="Rossmann-like_a/b/a_fold"/>
</dbReference>
<organism evidence="11 12">
    <name type="scientific">Candidatus Lambdaproteobacteria bacterium RIFOXYD2_FULL_56_26</name>
    <dbReference type="NCBI Taxonomy" id="1817773"/>
    <lineage>
        <taxon>Bacteria</taxon>
        <taxon>Pseudomonadati</taxon>
        <taxon>Pseudomonadota</taxon>
        <taxon>Candidatus Lambdaproteobacteria</taxon>
    </lineage>
</organism>